<evidence type="ECO:0000259" key="9">
    <source>
        <dbReference type="Pfam" id="PF08029"/>
    </source>
</evidence>
<reference evidence="10" key="1">
    <citation type="submission" date="2023-03" db="EMBL/GenBank/DDBJ databases">
        <authorList>
            <person name="Steffen K."/>
            <person name="Cardenas P."/>
        </authorList>
    </citation>
    <scope>NUCLEOTIDE SEQUENCE</scope>
</reference>
<dbReference type="InterPro" id="IPR020621">
    <property type="entry name" value="ATP-PRT_HisG_long"/>
</dbReference>
<dbReference type="EC" id="2.4.2.17" evidence="3"/>
<keyword evidence="11" id="KW-1185">Reference proteome</keyword>
<keyword evidence="5 10" id="KW-0328">Glycosyltransferase</keyword>
<dbReference type="InterPro" id="IPR013115">
    <property type="entry name" value="HisG_C"/>
</dbReference>
<dbReference type="GO" id="GO:0000105">
    <property type="term" value="P:L-histidine biosynthetic process"/>
    <property type="evidence" value="ECO:0007669"/>
    <property type="project" value="UniProtKB-KW"/>
</dbReference>
<comment type="catalytic activity">
    <reaction evidence="1">
        <text>1-(5-phospho-beta-D-ribosyl)-ATP + diphosphate = 5-phospho-alpha-D-ribose 1-diphosphate + ATP</text>
        <dbReference type="Rhea" id="RHEA:18473"/>
        <dbReference type="ChEBI" id="CHEBI:30616"/>
        <dbReference type="ChEBI" id="CHEBI:33019"/>
        <dbReference type="ChEBI" id="CHEBI:58017"/>
        <dbReference type="ChEBI" id="CHEBI:73183"/>
        <dbReference type="EC" id="2.4.2.17"/>
    </reaction>
</comment>
<evidence type="ECO:0000259" key="8">
    <source>
        <dbReference type="Pfam" id="PF01634"/>
    </source>
</evidence>
<organism evidence="10 11">
    <name type="scientific">Geodia barretti</name>
    <name type="common">Barrett's horny sponge</name>
    <dbReference type="NCBI Taxonomy" id="519541"/>
    <lineage>
        <taxon>Eukaryota</taxon>
        <taxon>Metazoa</taxon>
        <taxon>Porifera</taxon>
        <taxon>Demospongiae</taxon>
        <taxon>Heteroscleromorpha</taxon>
        <taxon>Tetractinellida</taxon>
        <taxon>Astrophorina</taxon>
        <taxon>Geodiidae</taxon>
        <taxon>Geodia</taxon>
    </lineage>
</organism>
<dbReference type="GO" id="GO:0003879">
    <property type="term" value="F:ATP phosphoribosyltransferase activity"/>
    <property type="evidence" value="ECO:0007669"/>
    <property type="project" value="UniProtKB-EC"/>
</dbReference>
<dbReference type="Pfam" id="PF01634">
    <property type="entry name" value="HisG"/>
    <property type="match status" value="1"/>
</dbReference>
<dbReference type="SUPFAM" id="SSF53850">
    <property type="entry name" value="Periplasmic binding protein-like II"/>
    <property type="match status" value="1"/>
</dbReference>
<dbReference type="EMBL" id="CASHTH010000392">
    <property type="protein sequence ID" value="CAI8000079.1"/>
    <property type="molecule type" value="Genomic_DNA"/>
</dbReference>
<sequence length="347" mass="38194">MSANGRDAALRLVIPSDGELYEPTLNYLGSCGLSVRRPNSRQYTATIRSLPGVEVLFQRSADVTTKVEEGSAELGITGLDRYLEYRTDERTVVSLLDDLGYGRCDFVLAVPDAWLDVSSIDDLADLALEFKQQGKQLRIATKYPKLLREYLFHRGINYFTLVAVSGALEAAPVAGYADLIADLTATGTTLRENRLKTLQGGTILTSQSCLIGNATTLLRSKDALRLAREFIEMLEAHMRAEPYYRLTANVRGASPQEVSATVLSRPEVSGLRGPTIARVYNVEEQDWYAVSLLVRKDRLMEAVDHLRDCGGIEVSASQLSYLFKGESSVFSRLLDPASESVEEIGGL</sequence>
<keyword evidence="7" id="KW-0368">Histidine biosynthesis</keyword>
<feature type="domain" description="Histidine biosynthesis HisG C-terminal" evidence="9">
    <location>
        <begin position="240"/>
        <end position="313"/>
    </location>
</feature>
<comment type="pathway">
    <text evidence="2">Amino-acid biosynthesis; L-histidine biosynthesis; L-histidine from 5-phospho-alpha-D-ribose 1-diphosphate: step 1/9.</text>
</comment>
<feature type="domain" description="ATP phosphoribosyltransferase catalytic" evidence="8">
    <location>
        <begin position="59"/>
        <end position="229"/>
    </location>
</feature>
<dbReference type="Gene3D" id="3.30.70.120">
    <property type="match status" value="1"/>
</dbReference>
<dbReference type="HAMAP" id="MF_00079">
    <property type="entry name" value="HisG_Long"/>
    <property type="match status" value="1"/>
</dbReference>
<dbReference type="Proteomes" id="UP001174909">
    <property type="component" value="Unassembled WGS sequence"/>
</dbReference>
<dbReference type="GO" id="GO:0000287">
    <property type="term" value="F:magnesium ion binding"/>
    <property type="evidence" value="ECO:0007669"/>
    <property type="project" value="InterPro"/>
</dbReference>
<dbReference type="InterPro" id="IPR013820">
    <property type="entry name" value="ATP_PRibTrfase_cat"/>
</dbReference>
<dbReference type="Pfam" id="PF08029">
    <property type="entry name" value="HisG_C"/>
    <property type="match status" value="1"/>
</dbReference>
<gene>
    <name evidence="10" type="ORF">GBAR_LOCUS2842</name>
</gene>
<keyword evidence="6" id="KW-0808">Transferase</keyword>
<dbReference type="CDD" id="cd13593">
    <property type="entry name" value="PBP2_HisGL3"/>
    <property type="match status" value="1"/>
</dbReference>
<dbReference type="PROSITE" id="PS01316">
    <property type="entry name" value="ATP_P_PHORIBOSYLTR"/>
    <property type="match status" value="1"/>
</dbReference>
<comment type="caution">
    <text evidence="10">The sequence shown here is derived from an EMBL/GenBank/DDBJ whole genome shotgun (WGS) entry which is preliminary data.</text>
</comment>
<evidence type="ECO:0000256" key="7">
    <source>
        <dbReference type="ARBA" id="ARBA00023102"/>
    </source>
</evidence>
<evidence type="ECO:0000256" key="4">
    <source>
        <dbReference type="ARBA" id="ARBA00022605"/>
    </source>
</evidence>
<dbReference type="Gene3D" id="3.40.190.10">
    <property type="entry name" value="Periplasmic binding protein-like II"/>
    <property type="match status" value="2"/>
</dbReference>
<dbReference type="SUPFAM" id="SSF54913">
    <property type="entry name" value="GlnB-like"/>
    <property type="match status" value="1"/>
</dbReference>
<proteinExistence type="inferred from homology"/>
<evidence type="ECO:0000313" key="11">
    <source>
        <dbReference type="Proteomes" id="UP001174909"/>
    </source>
</evidence>
<dbReference type="GO" id="GO:0005737">
    <property type="term" value="C:cytoplasm"/>
    <property type="evidence" value="ECO:0007669"/>
    <property type="project" value="InterPro"/>
</dbReference>
<dbReference type="PANTHER" id="PTHR21403">
    <property type="entry name" value="ATP PHOSPHORIBOSYLTRANSFERASE ATP-PRTASE"/>
    <property type="match status" value="1"/>
</dbReference>
<dbReference type="InterPro" id="IPR018198">
    <property type="entry name" value="ATP_PRibTrfase_CS"/>
</dbReference>
<evidence type="ECO:0000256" key="5">
    <source>
        <dbReference type="ARBA" id="ARBA00022676"/>
    </source>
</evidence>
<evidence type="ECO:0000313" key="10">
    <source>
        <dbReference type="EMBL" id="CAI8000079.1"/>
    </source>
</evidence>
<evidence type="ECO:0000256" key="3">
    <source>
        <dbReference type="ARBA" id="ARBA00011946"/>
    </source>
</evidence>
<dbReference type="NCBIfam" id="TIGR03455">
    <property type="entry name" value="HisG_C-term"/>
    <property type="match status" value="1"/>
</dbReference>
<protein>
    <recommendedName>
        <fullName evidence="3">ATP phosphoribosyltransferase</fullName>
        <ecNumber evidence="3">2.4.2.17</ecNumber>
    </recommendedName>
</protein>
<keyword evidence="4" id="KW-0028">Amino-acid biosynthesis</keyword>
<evidence type="ECO:0000256" key="1">
    <source>
        <dbReference type="ARBA" id="ARBA00000915"/>
    </source>
</evidence>
<evidence type="ECO:0000256" key="2">
    <source>
        <dbReference type="ARBA" id="ARBA00004667"/>
    </source>
</evidence>
<dbReference type="NCBIfam" id="TIGR00070">
    <property type="entry name" value="hisG"/>
    <property type="match status" value="1"/>
</dbReference>
<accession>A0AA35R106</accession>
<dbReference type="AlphaFoldDB" id="A0AA35R106"/>
<dbReference type="InterPro" id="IPR001348">
    <property type="entry name" value="ATP_PRibTrfase_HisG"/>
</dbReference>
<dbReference type="PANTHER" id="PTHR21403:SF8">
    <property type="entry name" value="ATP PHOSPHORIBOSYLTRANSFERASE"/>
    <property type="match status" value="1"/>
</dbReference>
<name>A0AA35R106_GEOBA</name>
<evidence type="ECO:0000256" key="6">
    <source>
        <dbReference type="ARBA" id="ARBA00022679"/>
    </source>
</evidence>
<dbReference type="InterPro" id="IPR011322">
    <property type="entry name" value="N-reg_PII-like_a/b"/>
</dbReference>
<dbReference type="InterPro" id="IPR015867">
    <property type="entry name" value="N-reg_PII/ATP_PRibTrfase_C"/>
</dbReference>